<dbReference type="SMART" id="SM00409">
    <property type="entry name" value="IG"/>
    <property type="match status" value="1"/>
</dbReference>
<evidence type="ECO:0000259" key="3">
    <source>
        <dbReference type="PROSITE" id="PS50835"/>
    </source>
</evidence>
<accession>A0A9Q1E635</accession>
<reference evidence="4" key="1">
    <citation type="journal article" date="2023" name="Science">
        <title>Genome structures resolve the early diversification of teleost fishes.</title>
        <authorList>
            <person name="Parey E."/>
            <person name="Louis A."/>
            <person name="Montfort J."/>
            <person name="Bouchez O."/>
            <person name="Roques C."/>
            <person name="Iampietro C."/>
            <person name="Lluch J."/>
            <person name="Castinel A."/>
            <person name="Donnadieu C."/>
            <person name="Desvignes T."/>
            <person name="Floi Bucao C."/>
            <person name="Jouanno E."/>
            <person name="Wen M."/>
            <person name="Mejri S."/>
            <person name="Dirks R."/>
            <person name="Jansen H."/>
            <person name="Henkel C."/>
            <person name="Chen W.J."/>
            <person name="Zahm M."/>
            <person name="Cabau C."/>
            <person name="Klopp C."/>
            <person name="Thompson A.W."/>
            <person name="Robinson-Rechavi M."/>
            <person name="Braasch I."/>
            <person name="Lecointre G."/>
            <person name="Bobe J."/>
            <person name="Postlethwait J.H."/>
            <person name="Berthelot C."/>
            <person name="Roest Crollius H."/>
            <person name="Guiguen Y."/>
        </authorList>
    </citation>
    <scope>NUCLEOTIDE SEQUENCE</scope>
    <source>
        <strain evidence="4">WJC10195</strain>
    </source>
</reference>
<sequence>MSVSVSSSGEIEEGSSVSLTCSSDANPPVQRYTWFKKNETGVWQAGSGQSLNFSNFTSWNSGQYYCESRNTHGAQNASALLVAMQGGQSLIAAAAVGIVALVAVVFLGVVWVRMRKSSNEKVHTNDGDTEGNKSPIYGNVSGMAMTHTETLAADTGNADVPVYSSVPPTNTRDQEELLYSTVQEPLTQCEDDVLYTSVKFRCSSAAPRSKGQRAEDLCVIYSTVFECNT</sequence>
<keyword evidence="1" id="KW-0393">Immunoglobulin domain</keyword>
<evidence type="ECO:0000256" key="1">
    <source>
        <dbReference type="ARBA" id="ARBA00023319"/>
    </source>
</evidence>
<keyword evidence="2" id="KW-1133">Transmembrane helix</keyword>
<organism evidence="4 5">
    <name type="scientific">Synaphobranchus kaupii</name>
    <name type="common">Kaup's arrowtooth eel</name>
    <dbReference type="NCBI Taxonomy" id="118154"/>
    <lineage>
        <taxon>Eukaryota</taxon>
        <taxon>Metazoa</taxon>
        <taxon>Chordata</taxon>
        <taxon>Craniata</taxon>
        <taxon>Vertebrata</taxon>
        <taxon>Euteleostomi</taxon>
        <taxon>Actinopterygii</taxon>
        <taxon>Neopterygii</taxon>
        <taxon>Teleostei</taxon>
        <taxon>Anguilliformes</taxon>
        <taxon>Synaphobranchidae</taxon>
        <taxon>Synaphobranchus</taxon>
    </lineage>
</organism>
<dbReference type="InterPro" id="IPR013783">
    <property type="entry name" value="Ig-like_fold"/>
</dbReference>
<dbReference type="OrthoDB" id="10039395at2759"/>
<evidence type="ECO:0000313" key="5">
    <source>
        <dbReference type="Proteomes" id="UP001152622"/>
    </source>
</evidence>
<dbReference type="InterPro" id="IPR007110">
    <property type="entry name" value="Ig-like_dom"/>
</dbReference>
<dbReference type="InterPro" id="IPR013151">
    <property type="entry name" value="Immunoglobulin_dom"/>
</dbReference>
<name>A0A9Q1E635_SYNKA</name>
<feature type="domain" description="Ig-like" evidence="3">
    <location>
        <begin position="1"/>
        <end position="82"/>
    </location>
</feature>
<gene>
    <name evidence="4" type="ORF">SKAU_G00417870</name>
</gene>
<dbReference type="PANTHER" id="PTHR46013:SF4">
    <property type="entry name" value="B-CELL RECEPTOR CD22-RELATED"/>
    <property type="match status" value="1"/>
</dbReference>
<evidence type="ECO:0000256" key="2">
    <source>
        <dbReference type="SAM" id="Phobius"/>
    </source>
</evidence>
<keyword evidence="2" id="KW-0472">Membrane</keyword>
<dbReference type="Pfam" id="PF00047">
    <property type="entry name" value="ig"/>
    <property type="match status" value="1"/>
</dbReference>
<dbReference type="PROSITE" id="PS50835">
    <property type="entry name" value="IG_LIKE"/>
    <property type="match status" value="1"/>
</dbReference>
<comment type="caution">
    <text evidence="4">The sequence shown here is derived from an EMBL/GenBank/DDBJ whole genome shotgun (WGS) entry which is preliminary data.</text>
</comment>
<dbReference type="SUPFAM" id="SSF48726">
    <property type="entry name" value="Immunoglobulin"/>
    <property type="match status" value="1"/>
</dbReference>
<dbReference type="InterPro" id="IPR003598">
    <property type="entry name" value="Ig_sub2"/>
</dbReference>
<keyword evidence="5" id="KW-1185">Reference proteome</keyword>
<dbReference type="AlphaFoldDB" id="A0A9Q1E635"/>
<dbReference type="EMBL" id="JAINUF010000024">
    <property type="protein sequence ID" value="KAJ8332891.1"/>
    <property type="molecule type" value="Genomic_DNA"/>
</dbReference>
<dbReference type="InterPro" id="IPR003599">
    <property type="entry name" value="Ig_sub"/>
</dbReference>
<dbReference type="Gene3D" id="2.60.40.10">
    <property type="entry name" value="Immunoglobulins"/>
    <property type="match status" value="1"/>
</dbReference>
<dbReference type="SMART" id="SM00408">
    <property type="entry name" value="IGc2"/>
    <property type="match status" value="1"/>
</dbReference>
<dbReference type="Proteomes" id="UP001152622">
    <property type="component" value="Chromosome 24"/>
</dbReference>
<proteinExistence type="predicted"/>
<keyword evidence="2" id="KW-0812">Transmembrane</keyword>
<protein>
    <recommendedName>
        <fullName evidence="3">Ig-like domain-containing protein</fullName>
    </recommendedName>
</protein>
<feature type="transmembrane region" description="Helical" evidence="2">
    <location>
        <begin position="90"/>
        <end position="112"/>
    </location>
</feature>
<dbReference type="PANTHER" id="PTHR46013">
    <property type="entry name" value="VASCULAR CELL ADHESION MOLECULE 1"/>
    <property type="match status" value="1"/>
</dbReference>
<dbReference type="InterPro" id="IPR036179">
    <property type="entry name" value="Ig-like_dom_sf"/>
</dbReference>
<evidence type="ECO:0000313" key="4">
    <source>
        <dbReference type="EMBL" id="KAJ8332891.1"/>
    </source>
</evidence>